<evidence type="ECO:0000313" key="3">
    <source>
        <dbReference type="Proteomes" id="UP000038010"/>
    </source>
</evidence>
<dbReference type="InterPro" id="IPR011333">
    <property type="entry name" value="SKP1/BTB/POZ_sf"/>
</dbReference>
<dbReference type="SUPFAM" id="SSF54695">
    <property type="entry name" value="POZ domain"/>
    <property type="match status" value="1"/>
</dbReference>
<dbReference type="VEuPathDB" id="FungiDB:AB675_8508"/>
<dbReference type="RefSeq" id="XP_018004430.1">
    <property type="nucleotide sequence ID" value="XM_018148959.1"/>
</dbReference>
<evidence type="ECO:0000259" key="1">
    <source>
        <dbReference type="PROSITE" id="PS50097"/>
    </source>
</evidence>
<comment type="caution">
    <text evidence="2">The sequence shown here is derived from an EMBL/GenBank/DDBJ whole genome shotgun (WGS) entry which is preliminary data.</text>
</comment>
<feature type="domain" description="BTB" evidence="1">
    <location>
        <begin position="113"/>
        <end position="180"/>
    </location>
</feature>
<dbReference type="Pfam" id="PF00651">
    <property type="entry name" value="BTB"/>
    <property type="match status" value="1"/>
</dbReference>
<dbReference type="STRING" id="1664694.A0A0N1P190"/>
<reference evidence="2 3" key="1">
    <citation type="submission" date="2015-06" db="EMBL/GenBank/DDBJ databases">
        <title>Draft genome of the ant-associated black yeast Phialophora attae CBS 131958.</title>
        <authorList>
            <person name="Moreno L.F."/>
            <person name="Stielow B.J."/>
            <person name="de Hoog S."/>
            <person name="Vicente V.A."/>
            <person name="Weiss V.A."/>
            <person name="de Vries M."/>
            <person name="Cruz L.M."/>
            <person name="Souza E.M."/>
        </authorList>
    </citation>
    <scope>NUCLEOTIDE SEQUENCE [LARGE SCALE GENOMIC DNA]</scope>
    <source>
        <strain evidence="2 3">CBS 131958</strain>
    </source>
</reference>
<dbReference type="SMART" id="SM00225">
    <property type="entry name" value="BTB"/>
    <property type="match status" value="1"/>
</dbReference>
<dbReference type="PROSITE" id="PS50097">
    <property type="entry name" value="BTB"/>
    <property type="match status" value="1"/>
</dbReference>
<dbReference type="OrthoDB" id="6359816at2759"/>
<dbReference type="PANTHER" id="PTHR47843:SF2">
    <property type="entry name" value="BTB DOMAIN-CONTAINING PROTEIN"/>
    <property type="match status" value="1"/>
</dbReference>
<accession>A0A0N1P190</accession>
<gene>
    <name evidence="2" type="ORF">AB675_8508</name>
</gene>
<dbReference type="GeneID" id="28740839"/>
<dbReference type="EMBL" id="LFJN01000003">
    <property type="protein sequence ID" value="KPI44467.1"/>
    <property type="molecule type" value="Genomic_DNA"/>
</dbReference>
<organism evidence="2 3">
    <name type="scientific">Cyphellophora attinorum</name>
    <dbReference type="NCBI Taxonomy" id="1664694"/>
    <lineage>
        <taxon>Eukaryota</taxon>
        <taxon>Fungi</taxon>
        <taxon>Dikarya</taxon>
        <taxon>Ascomycota</taxon>
        <taxon>Pezizomycotina</taxon>
        <taxon>Eurotiomycetes</taxon>
        <taxon>Chaetothyriomycetidae</taxon>
        <taxon>Chaetothyriales</taxon>
        <taxon>Cyphellophoraceae</taxon>
        <taxon>Cyphellophora</taxon>
    </lineage>
</organism>
<dbReference type="Gene3D" id="3.30.710.10">
    <property type="entry name" value="Potassium Channel Kv1.1, Chain A"/>
    <property type="match status" value="1"/>
</dbReference>
<dbReference type="AlphaFoldDB" id="A0A0N1P190"/>
<proteinExistence type="predicted"/>
<dbReference type="InterPro" id="IPR000210">
    <property type="entry name" value="BTB/POZ_dom"/>
</dbReference>
<keyword evidence="3" id="KW-1185">Reference proteome</keyword>
<sequence length="368" mass="41699">MFMERSSLLNPVIRITAKASLSEESYHLKVSRICQSPSVDRGVSLVSVLMVTVFLDLVLNKNMPEMEIAALEKARIERVAAIEAASRTPANKFTSLNAPNTGLVDLLKSGGLSDFKICCGERVFQVHRSQIYARSDYFKSIIDGGFQESAESSVTLEDTTPLAVATLLLIMYAGQPGLYLDEVYKVWPDLKPEASSTDSQDSKDATQEHFSAELRNLVDVYILADRLMINDFQGALAKHIVNHIDYDYFVTGEEVLETHTAPLLEYIFSNTATEHTLLRQEVTVLCMRKRFHISESLGNVLESHDPYGWRLSGRICAMVKEQHHMFVTEDWEDAWKRSGWPDAANFRHDWSRFLDTTLWKSFGMEEQS</sequence>
<protein>
    <recommendedName>
        <fullName evidence="1">BTB domain-containing protein</fullName>
    </recommendedName>
</protein>
<name>A0A0N1P190_9EURO</name>
<evidence type="ECO:0000313" key="2">
    <source>
        <dbReference type="EMBL" id="KPI44467.1"/>
    </source>
</evidence>
<dbReference type="PANTHER" id="PTHR47843">
    <property type="entry name" value="BTB DOMAIN-CONTAINING PROTEIN-RELATED"/>
    <property type="match status" value="1"/>
</dbReference>
<dbReference type="Proteomes" id="UP000038010">
    <property type="component" value="Unassembled WGS sequence"/>
</dbReference>